<dbReference type="InterPro" id="IPR001005">
    <property type="entry name" value="SANT/Myb"/>
</dbReference>
<dbReference type="PROSITE" id="PS51293">
    <property type="entry name" value="SANT"/>
    <property type="match status" value="1"/>
</dbReference>
<feature type="region of interest" description="Disordered" evidence="1">
    <location>
        <begin position="1533"/>
        <end position="1552"/>
    </location>
</feature>
<feature type="non-terminal residue" evidence="3">
    <location>
        <position position="1"/>
    </location>
</feature>
<feature type="region of interest" description="Disordered" evidence="1">
    <location>
        <begin position="363"/>
        <end position="393"/>
    </location>
</feature>
<dbReference type="PANTHER" id="PTHR47340:SF1">
    <property type="entry name" value="DUPLICATED HOMEODOMAIN-LIKE SUPERFAMILY PROTEIN"/>
    <property type="match status" value="1"/>
</dbReference>
<feature type="region of interest" description="Disordered" evidence="1">
    <location>
        <begin position="1724"/>
        <end position="1755"/>
    </location>
</feature>
<feature type="domain" description="SANT" evidence="2">
    <location>
        <begin position="617"/>
        <end position="668"/>
    </location>
</feature>
<evidence type="ECO:0000313" key="3">
    <source>
        <dbReference type="EMBL" id="CAJ1947732.1"/>
    </source>
</evidence>
<feature type="compositionally biased region" description="Basic and acidic residues" evidence="1">
    <location>
        <begin position="1317"/>
        <end position="1332"/>
    </location>
</feature>
<sequence length="1772" mass="197086">LGILGKVDASDNLVKWEHKSFYQEKKQERNEFPPRQHQFTGRKIQGGGGDGARNQFLKDSSHDSCSGSVGKGVDKNMNKVEETRRRPRLNWGEGLAKLQKNKSENDSVSAASSAATPTSVGYSSLSGTRAPGGGDESGSGSYGRNTRASRDPRPQFWENVKKRHFDDVPTPPSHAHSMNILKGINYGEQHNDDHNKNYEKESFMMLNPVKKWNRAERFYSGGNGKGKEKNANVAGGANEIEEARKRPRLNWGDGLAKFEKEKTEAEGVSATLAVVAAPPLVACSSFAGVADILRVKTATGENNGGDILSASIVEFLESADLSSSLGRSNAMTKVLIWKTVVSTALEQIQTEIVSLENELKTVQSESEPGRSPEALHVVPSNDGNTEKRPLSPNLHESAEDTLCKTIISCNRETVERSCAVFDNFWPTKCRKIMCSSSLSHENAVMKEKLAEKQWFGRFKEKVLMTKYKALDHLWKKDTLLRSLRKNPPPSHSYFESSLRTIGSGCHRNRSSTSHRFHFPGKIGNVDLLFSKEEFRKCICDDLLAFIRLTLGNKLSLVPTSEMINFTSQLLSKSQNEVKRSILKTPSLILDEKDKMASMFKSSNGVVEDPLAVEKERAMINPWTSEERNTFLEKFAVFGKDFGKIASFLDHKTTADCVEFYYKSHKPDCFEKDKKRRSGTSETLCAATTVDKSENLGVAKTGGKSKKLCAAKTGLRASGRKRNLKVKVDSKKKSSEAPLKKRGISCNRRTASGRLYLWRRDDITNLSTGDDSIAHRSNSNSLGIVPDEKESVAADVLVGLCDSLPSEATSSFMTKSIDPVEASRDRPCLNVSPQCHQSVTPNVTREIDDECSSHKRCDKMDLSEWINEEKEAFFKTVSSFGDEFKMTAQSGTRSTDQCKRFFIKGQKCPRLALMHNKLEYVGSPVNEVNSARDEVNVVDGNSDVGNEKSELDTSKNEDRRHLNFEESQPVKDGNVSKPTEIGSLVSNEYIIMQNIMEVSNEVTKFVTASEIVESPVHEVNDPRDEVNVMEAKSDTNKNEDERNLNRDESQPVEDGNVSESTENKSMVFKECIMEDIMEVADEVKFVLASEIKCPVNEVTGAKDEINVVEAKLETNKYEGERNPNHDESQPNRIVSESTEIISMESNEDKIMQDDMEVGDEVTKFVYASEIVESPVNEVNGAIDELNVEEAMSETNKNEDQRNLNLDESQPLEDEENEVTKFVPASDLVISPRNDVNGARDEVNVVEGKSDTNKSEDQRNRNHDEFQPVEDENVSESTDIMEVGDEVTKFLPASDVVISPMNEVNGARDEVNVVGAKSDTNDREDGRNLNHDEFQPGEDENVSKSTDIMEVGDEVTKFLPASDVVISPMNEVNGARDEVNVVGAKSDTNDREDGRNLNHNEFQHVEDENVSESSKIISMDIMEVGDEVTKFVPASDIVISPMNEVNGAADEVNVVEEKSDTNNSEDQRNLNHDESQCVKDVNVPESTEFINMVSNERIITLDIMEVGNEATKFVLASEIVESPVNEINVVETKSDTNKNKDQRNLNHDEFQDENVSESTDIIDMVFNKCVVMQDIVDVGDEVTVLVPTSEIVEPCQTHYVAEDGLVSEKVVELPTSLDGKFEYDNSNLVADDYGVVLYNSNKSSSVSEERAVVMPDMMEVEHDEVGGVVRGVVSASEIVEAHSVAEEDTLVSANTLVQQETTTLQPQDGNDNIKTITFTSSAEKNDLTAKEDGKTVTSESPRAEELLDEQIVNGERPKRRVSEPKYLKDYLRFK</sequence>
<reference evidence="3" key="1">
    <citation type="submission" date="2023-10" db="EMBL/GenBank/DDBJ databases">
        <authorList>
            <person name="Domelevo Entfellner J.-B."/>
        </authorList>
    </citation>
    <scope>NUCLEOTIDE SEQUENCE</scope>
</reference>
<accession>A0AA86SFT7</accession>
<feature type="region of interest" description="Disordered" evidence="1">
    <location>
        <begin position="936"/>
        <end position="978"/>
    </location>
</feature>
<dbReference type="PANTHER" id="PTHR47340">
    <property type="entry name" value="DUPLICATED HOMEODOMAIN-LIKE SUPERFAMILY PROTEIN"/>
    <property type="match status" value="1"/>
</dbReference>
<feature type="compositionally biased region" description="Basic and acidic residues" evidence="1">
    <location>
        <begin position="1015"/>
        <end position="1048"/>
    </location>
</feature>
<feature type="compositionally biased region" description="Basic and acidic residues" evidence="1">
    <location>
        <begin position="1533"/>
        <end position="1547"/>
    </location>
</feature>
<keyword evidence="4" id="KW-1185">Reference proteome</keyword>
<dbReference type="Proteomes" id="UP001189624">
    <property type="component" value="Chromosome 4"/>
</dbReference>
<feature type="region of interest" description="Disordered" evidence="1">
    <location>
        <begin position="1190"/>
        <end position="1217"/>
    </location>
</feature>
<dbReference type="Pfam" id="PF00249">
    <property type="entry name" value="Myb_DNA-binding"/>
    <property type="match status" value="1"/>
</dbReference>
<dbReference type="InterPro" id="IPR009057">
    <property type="entry name" value="Homeodomain-like_sf"/>
</dbReference>
<feature type="compositionally biased region" description="Gly residues" evidence="1">
    <location>
        <begin position="130"/>
        <end position="141"/>
    </location>
</feature>
<gene>
    <name evidence="3" type="ORF">AYBTSS11_LOCUS12817</name>
</gene>
<name>A0AA86SFT7_9FABA</name>
<dbReference type="InterPro" id="IPR017884">
    <property type="entry name" value="SANT_dom"/>
</dbReference>
<dbReference type="Gene3D" id="1.10.10.60">
    <property type="entry name" value="Homeodomain-like"/>
    <property type="match status" value="1"/>
</dbReference>
<dbReference type="SMART" id="SM00717">
    <property type="entry name" value="SANT"/>
    <property type="match status" value="2"/>
</dbReference>
<dbReference type="Gramene" id="rna-AYBTSS11_LOCUS12817">
    <property type="protein sequence ID" value="CAJ1947732.1"/>
    <property type="gene ID" value="gene-AYBTSS11_LOCUS12817"/>
</dbReference>
<evidence type="ECO:0000259" key="2">
    <source>
        <dbReference type="PROSITE" id="PS51293"/>
    </source>
</evidence>
<organism evidence="3 4">
    <name type="scientific">Sphenostylis stenocarpa</name>
    <dbReference type="NCBI Taxonomy" id="92480"/>
    <lineage>
        <taxon>Eukaryota</taxon>
        <taxon>Viridiplantae</taxon>
        <taxon>Streptophyta</taxon>
        <taxon>Embryophyta</taxon>
        <taxon>Tracheophyta</taxon>
        <taxon>Spermatophyta</taxon>
        <taxon>Magnoliopsida</taxon>
        <taxon>eudicotyledons</taxon>
        <taxon>Gunneridae</taxon>
        <taxon>Pentapetalae</taxon>
        <taxon>rosids</taxon>
        <taxon>fabids</taxon>
        <taxon>Fabales</taxon>
        <taxon>Fabaceae</taxon>
        <taxon>Papilionoideae</taxon>
        <taxon>50 kb inversion clade</taxon>
        <taxon>NPAAA clade</taxon>
        <taxon>indigoferoid/millettioid clade</taxon>
        <taxon>Phaseoleae</taxon>
        <taxon>Sphenostylis</taxon>
    </lineage>
</organism>
<dbReference type="Gene3D" id="1.20.58.1880">
    <property type="match status" value="1"/>
</dbReference>
<dbReference type="EMBL" id="OY731401">
    <property type="protein sequence ID" value="CAJ1947732.1"/>
    <property type="molecule type" value="Genomic_DNA"/>
</dbReference>
<protein>
    <recommendedName>
        <fullName evidence="2">SANT domain-containing protein</fullName>
    </recommendedName>
</protein>
<feature type="compositionally biased region" description="Polar residues" evidence="1">
    <location>
        <begin position="116"/>
        <end position="127"/>
    </location>
</feature>
<feature type="compositionally biased region" description="Basic and acidic residues" evidence="1">
    <location>
        <begin position="72"/>
        <end position="84"/>
    </location>
</feature>
<feature type="region of interest" description="Disordered" evidence="1">
    <location>
        <begin position="1015"/>
        <end position="1060"/>
    </location>
</feature>
<feature type="region of interest" description="Disordered" evidence="1">
    <location>
        <begin position="25"/>
        <end position="155"/>
    </location>
</feature>
<feature type="region of interest" description="Disordered" evidence="1">
    <location>
        <begin position="1315"/>
        <end position="1340"/>
    </location>
</feature>
<feature type="region of interest" description="Disordered" evidence="1">
    <location>
        <begin position="1230"/>
        <end position="1274"/>
    </location>
</feature>
<dbReference type="SUPFAM" id="SSF46689">
    <property type="entry name" value="Homeodomain-like"/>
    <property type="match status" value="1"/>
</dbReference>
<feature type="compositionally biased region" description="Basic and acidic residues" evidence="1">
    <location>
        <begin position="25"/>
        <end position="34"/>
    </location>
</feature>
<feature type="compositionally biased region" description="Basic and acidic residues" evidence="1">
    <location>
        <begin position="1236"/>
        <end position="1264"/>
    </location>
</feature>
<evidence type="ECO:0000256" key="1">
    <source>
        <dbReference type="SAM" id="MobiDB-lite"/>
    </source>
</evidence>
<feature type="compositionally biased region" description="Basic and acidic residues" evidence="1">
    <location>
        <begin position="944"/>
        <end position="963"/>
    </location>
</feature>
<proteinExistence type="predicted"/>
<evidence type="ECO:0000313" key="4">
    <source>
        <dbReference type="Proteomes" id="UP001189624"/>
    </source>
</evidence>